<evidence type="ECO:0000259" key="4">
    <source>
        <dbReference type="PROSITE" id="PS01124"/>
    </source>
</evidence>
<feature type="domain" description="HTH araC/xylS-type" evidence="4">
    <location>
        <begin position="171"/>
        <end position="253"/>
    </location>
</feature>
<organism evidence="5 6">
    <name type="scientific">Marilutibacter chinensis</name>
    <dbReference type="NCBI Taxonomy" id="2912247"/>
    <lineage>
        <taxon>Bacteria</taxon>
        <taxon>Pseudomonadati</taxon>
        <taxon>Pseudomonadota</taxon>
        <taxon>Gammaproteobacteria</taxon>
        <taxon>Lysobacterales</taxon>
        <taxon>Lysobacteraceae</taxon>
        <taxon>Marilutibacter</taxon>
    </lineage>
</organism>
<reference evidence="5" key="2">
    <citation type="submission" date="2022-01" db="EMBL/GenBank/DDBJ databases">
        <authorList>
            <person name="Zhou L.Y."/>
        </authorList>
    </citation>
    <scope>NUCLEOTIDE SEQUENCE</scope>
    <source>
        <strain evidence="5">TLK-CK17</strain>
    </source>
</reference>
<evidence type="ECO:0000256" key="1">
    <source>
        <dbReference type="ARBA" id="ARBA00023015"/>
    </source>
</evidence>
<protein>
    <submittedName>
        <fullName evidence="5">Helix-turn-helix transcriptional regulator</fullName>
    </submittedName>
</protein>
<keyword evidence="6" id="KW-1185">Reference proteome</keyword>
<accession>A0ABS9HSK3</accession>
<dbReference type="Proteomes" id="UP001430796">
    <property type="component" value="Unassembled WGS sequence"/>
</dbReference>
<dbReference type="InterPro" id="IPR009057">
    <property type="entry name" value="Homeodomain-like_sf"/>
</dbReference>
<dbReference type="InterPro" id="IPR050204">
    <property type="entry name" value="AraC_XylS_family_regulators"/>
</dbReference>
<dbReference type="SUPFAM" id="SSF46689">
    <property type="entry name" value="Homeodomain-like"/>
    <property type="match status" value="1"/>
</dbReference>
<dbReference type="InterPro" id="IPR018060">
    <property type="entry name" value="HTH_AraC"/>
</dbReference>
<dbReference type="SMART" id="SM00342">
    <property type="entry name" value="HTH_ARAC"/>
    <property type="match status" value="1"/>
</dbReference>
<dbReference type="EMBL" id="JAKJPO010000004">
    <property type="protein sequence ID" value="MCF7221905.1"/>
    <property type="molecule type" value="Genomic_DNA"/>
</dbReference>
<dbReference type="InterPro" id="IPR046532">
    <property type="entry name" value="DUF6597"/>
</dbReference>
<dbReference type="Gene3D" id="1.10.10.60">
    <property type="entry name" value="Homeodomain-like"/>
    <property type="match status" value="1"/>
</dbReference>
<dbReference type="PRINTS" id="PR00032">
    <property type="entry name" value="HTHARAC"/>
</dbReference>
<dbReference type="RefSeq" id="WP_237054337.1">
    <property type="nucleotide sequence ID" value="NZ_JAKJPO010000004.1"/>
</dbReference>
<gene>
    <name evidence="5" type="ORF">L3V18_08930</name>
</gene>
<dbReference type="PANTHER" id="PTHR46796">
    <property type="entry name" value="HTH-TYPE TRANSCRIPTIONAL ACTIVATOR RHAS-RELATED"/>
    <property type="match status" value="1"/>
</dbReference>
<sequence length="267" mass="28592">MVRIQPGDLLRPYVESLWVSAGSAARTSREHSLPGGTMHLAIRLDAPLRLHAEAGDAAGQVVSRAVVAGCRARYSIKDTSVPTRSVGAVLRPGAARALLGCSAIELEGRHVPLELIWGAGADRLLERLLDESDPARQLERFAAALRSQLRPVGCLHPQVAGALQALGRGGSVADAVATSGCSHRHFIARFGEAVGLSPKRYARVRRFQRALQRLARGDALAEIALATGYSDQAHFTREFRELSGVTPRVYRSVRPASAQHLPVADPG</sequence>
<keyword evidence="1" id="KW-0805">Transcription regulation</keyword>
<reference evidence="5" key="1">
    <citation type="submission" date="2022-01" db="EMBL/GenBank/DDBJ databases">
        <title>Lysobacter chinensis sp. nov., a bacterium isolated from cow dung compost.</title>
        <authorList>
            <person name="Liu Y."/>
        </authorList>
    </citation>
    <scope>NUCLEOTIDE SEQUENCE</scope>
    <source>
        <strain evidence="5">TLK-CK17</strain>
    </source>
</reference>
<dbReference type="InterPro" id="IPR020449">
    <property type="entry name" value="Tscrpt_reg_AraC-type_HTH"/>
</dbReference>
<evidence type="ECO:0000256" key="2">
    <source>
        <dbReference type="ARBA" id="ARBA00023125"/>
    </source>
</evidence>
<keyword evidence="2" id="KW-0238">DNA-binding</keyword>
<dbReference type="Pfam" id="PF12833">
    <property type="entry name" value="HTH_18"/>
    <property type="match status" value="1"/>
</dbReference>
<comment type="caution">
    <text evidence="5">The sequence shown here is derived from an EMBL/GenBank/DDBJ whole genome shotgun (WGS) entry which is preliminary data.</text>
</comment>
<evidence type="ECO:0000313" key="6">
    <source>
        <dbReference type="Proteomes" id="UP001430796"/>
    </source>
</evidence>
<dbReference type="Pfam" id="PF20240">
    <property type="entry name" value="DUF6597"/>
    <property type="match status" value="1"/>
</dbReference>
<dbReference type="PROSITE" id="PS01124">
    <property type="entry name" value="HTH_ARAC_FAMILY_2"/>
    <property type="match status" value="1"/>
</dbReference>
<evidence type="ECO:0000313" key="5">
    <source>
        <dbReference type="EMBL" id="MCF7221905.1"/>
    </source>
</evidence>
<name>A0ABS9HSK3_9GAMM</name>
<evidence type="ECO:0000256" key="3">
    <source>
        <dbReference type="ARBA" id="ARBA00023163"/>
    </source>
</evidence>
<keyword evidence="3" id="KW-0804">Transcription</keyword>
<proteinExistence type="predicted"/>